<gene>
    <name evidence="1" type="ORF">OWV82_023760</name>
</gene>
<evidence type="ECO:0000313" key="1">
    <source>
        <dbReference type="EMBL" id="KAJ4703928.1"/>
    </source>
</evidence>
<reference evidence="1 2" key="1">
    <citation type="journal article" date="2023" name="Science">
        <title>Complex scaffold remodeling in plant triterpene biosynthesis.</title>
        <authorList>
            <person name="De La Pena R."/>
            <person name="Hodgson H."/>
            <person name="Liu J.C."/>
            <person name="Stephenson M.J."/>
            <person name="Martin A.C."/>
            <person name="Owen C."/>
            <person name="Harkess A."/>
            <person name="Leebens-Mack J."/>
            <person name="Jimenez L.E."/>
            <person name="Osbourn A."/>
            <person name="Sattely E.S."/>
        </authorList>
    </citation>
    <scope>NUCLEOTIDE SEQUENCE [LARGE SCALE GENOMIC DNA]</scope>
    <source>
        <strain evidence="2">cv. JPN11</strain>
        <tissue evidence="1">Leaf</tissue>
    </source>
</reference>
<proteinExistence type="predicted"/>
<keyword evidence="1" id="KW-0456">Lyase</keyword>
<dbReference type="Proteomes" id="UP001164539">
    <property type="component" value="Chromosome 13"/>
</dbReference>
<name>A0ACC1X011_MELAZ</name>
<organism evidence="1 2">
    <name type="scientific">Melia azedarach</name>
    <name type="common">Chinaberry tree</name>
    <dbReference type="NCBI Taxonomy" id="155640"/>
    <lineage>
        <taxon>Eukaryota</taxon>
        <taxon>Viridiplantae</taxon>
        <taxon>Streptophyta</taxon>
        <taxon>Embryophyta</taxon>
        <taxon>Tracheophyta</taxon>
        <taxon>Spermatophyta</taxon>
        <taxon>Magnoliopsida</taxon>
        <taxon>eudicotyledons</taxon>
        <taxon>Gunneridae</taxon>
        <taxon>Pentapetalae</taxon>
        <taxon>rosids</taxon>
        <taxon>malvids</taxon>
        <taxon>Sapindales</taxon>
        <taxon>Meliaceae</taxon>
        <taxon>Melia</taxon>
    </lineage>
</organism>
<comment type="caution">
    <text evidence="1">The sequence shown here is derived from an EMBL/GenBank/DDBJ whole genome shotgun (WGS) entry which is preliminary data.</text>
</comment>
<protein>
    <submittedName>
        <fullName evidence="1">Pectate lyase</fullName>
    </submittedName>
</protein>
<dbReference type="EMBL" id="CM051406">
    <property type="protein sequence ID" value="KAJ4703928.1"/>
    <property type="molecule type" value="Genomic_DNA"/>
</dbReference>
<keyword evidence="2" id="KW-1185">Reference proteome</keyword>
<sequence length="71" mass="7830">MPRVRIGYAHVANNRYDEWQMYAIGGSADPTILSEGNYFAAPLNAASKQVTKRESMGAGEIGSGELLRMYF</sequence>
<evidence type="ECO:0000313" key="2">
    <source>
        <dbReference type="Proteomes" id="UP001164539"/>
    </source>
</evidence>
<accession>A0ACC1X011</accession>